<dbReference type="NCBIfam" id="TIGR01451">
    <property type="entry name" value="B_ant_repeat"/>
    <property type="match status" value="2"/>
</dbReference>
<feature type="non-terminal residue" evidence="6">
    <location>
        <position position="638"/>
    </location>
</feature>
<reference evidence="6 7" key="1">
    <citation type="submission" date="2016-10" db="EMBL/GenBank/DDBJ databases">
        <authorList>
            <person name="de Groot N.N."/>
        </authorList>
    </citation>
    <scope>NUCLEOTIDE SEQUENCE [LARGE SCALE GENOMIC DNA]</scope>
    <source>
        <strain evidence="6 7">DSM 19073</strain>
    </source>
</reference>
<proteinExistence type="predicted"/>
<dbReference type="InterPro" id="IPR051172">
    <property type="entry name" value="Chlamydia_OmcB"/>
</dbReference>
<dbReference type="PANTHER" id="PTHR34819:SF3">
    <property type="entry name" value="CELL SURFACE PROTEIN"/>
    <property type="match status" value="1"/>
</dbReference>
<protein>
    <submittedName>
        <fullName evidence="6">Conserved repeat domain-containing protein</fullName>
    </submittedName>
</protein>
<evidence type="ECO:0000313" key="6">
    <source>
        <dbReference type="EMBL" id="SFJ71403.1"/>
    </source>
</evidence>
<dbReference type="RefSeq" id="WP_175484944.1">
    <property type="nucleotide sequence ID" value="NZ_FORA01000005.1"/>
</dbReference>
<evidence type="ECO:0000256" key="2">
    <source>
        <dbReference type="SAM" id="SignalP"/>
    </source>
</evidence>
<evidence type="ECO:0000259" key="3">
    <source>
        <dbReference type="Pfam" id="PF01345"/>
    </source>
</evidence>
<feature type="region of interest" description="Disordered" evidence="1">
    <location>
        <begin position="341"/>
        <end position="386"/>
    </location>
</feature>
<evidence type="ECO:0000313" key="7">
    <source>
        <dbReference type="Proteomes" id="UP000199110"/>
    </source>
</evidence>
<dbReference type="InterPro" id="IPR001434">
    <property type="entry name" value="OmcB-like_DUF11"/>
</dbReference>
<dbReference type="PANTHER" id="PTHR34819">
    <property type="entry name" value="LARGE CYSTEINE-RICH PERIPLASMIC PROTEIN OMCB"/>
    <property type="match status" value="1"/>
</dbReference>
<feature type="domain" description="DUF11" evidence="3">
    <location>
        <begin position="411"/>
        <end position="515"/>
    </location>
</feature>
<dbReference type="InterPro" id="IPR055354">
    <property type="entry name" value="DUF7507"/>
</dbReference>
<keyword evidence="7" id="KW-1185">Reference proteome</keyword>
<evidence type="ECO:0000256" key="1">
    <source>
        <dbReference type="SAM" id="MobiDB-lite"/>
    </source>
</evidence>
<dbReference type="InterPro" id="IPR047589">
    <property type="entry name" value="DUF11_rpt"/>
</dbReference>
<dbReference type="Pfam" id="PF24346">
    <property type="entry name" value="DUF7507"/>
    <property type="match status" value="1"/>
</dbReference>
<keyword evidence="2" id="KW-0732">Signal</keyword>
<feature type="chain" id="PRO_5011487380" evidence="2">
    <location>
        <begin position="22"/>
        <end position="638"/>
    </location>
</feature>
<dbReference type="Pfam" id="PF19076">
    <property type="entry name" value="CshA_repeat"/>
    <property type="match status" value="1"/>
</dbReference>
<evidence type="ECO:0000259" key="4">
    <source>
        <dbReference type="Pfam" id="PF19076"/>
    </source>
</evidence>
<sequence>MSGIGQAIKAGFRKSTFTAMAALALTFAGIGAADAQAIDYTSINTGAGGTNLNGSTNTGGANSTANPAAIPNVGVLPVGTPFEQLAPFTFVADPNDTDPAANPLWGSGISFPAGPARIQAQGTNTDQPSGRSIDYVFDWDVPVWGVEIRMDFLDNDDTTFVSASRNGVPVPLLASYIVSTGASFDTLAAGGVLRIRNVGDGGDESFSLQLPLDVVIDTLTFGETGKLPAAGGPNNGPVTVAWDNVAVARPDIGIVKTSSLDVGADGRPSVGDVITYTFTARNTGRVVLSDVQVNDPDATAITLVSGNPANMAPGADIVWTGTYTLQPADLAAGEVINSATVSGQPAGTTDPADRVNDVSDSGNPADDDGIGQFSDEPTVNDETPTVTPIERADLVTVKSLVSADSPLLAGPDANDDVVMQIVVTNNGPDDATNVMLTDPTPTGFTLDSFSITGDATGGTSFTGGVLTLGALAVGDSATLTLNYSTQAGTEGQTLTNTVTERAVSDQVDPTTAGDDLTESVTVAGVPVAVNDSQDNLTVGDVATVPVTVNDSGNNGFPGGALDPDSVRLVDAGGAPVTQLVVPGEGTWDALPGGEIRFTPEPGFTGDPTPVTYTVADLNGSRSNPATVTLDYVAPPVAV</sequence>
<evidence type="ECO:0000259" key="5">
    <source>
        <dbReference type="Pfam" id="PF24346"/>
    </source>
</evidence>
<dbReference type="InterPro" id="IPR026395">
    <property type="entry name" value="CshA_fibril"/>
</dbReference>
<dbReference type="AlphaFoldDB" id="A0A1I3TLK3"/>
<dbReference type="Pfam" id="PF01345">
    <property type="entry name" value="DUF11"/>
    <property type="match status" value="1"/>
</dbReference>
<dbReference type="Proteomes" id="UP000199110">
    <property type="component" value="Unassembled WGS sequence"/>
</dbReference>
<feature type="domain" description="DUF7507" evidence="5">
    <location>
        <begin position="250"/>
        <end position="349"/>
    </location>
</feature>
<gene>
    <name evidence="6" type="ORF">SAMN04488095_3487</name>
</gene>
<dbReference type="EMBL" id="FORA01000005">
    <property type="protein sequence ID" value="SFJ71403.1"/>
    <property type="molecule type" value="Genomic_DNA"/>
</dbReference>
<organism evidence="6 7">
    <name type="scientific">Jannaschia pohangensis</name>
    <dbReference type="NCBI Taxonomy" id="390807"/>
    <lineage>
        <taxon>Bacteria</taxon>
        <taxon>Pseudomonadati</taxon>
        <taxon>Pseudomonadota</taxon>
        <taxon>Alphaproteobacteria</taxon>
        <taxon>Rhodobacterales</taxon>
        <taxon>Roseobacteraceae</taxon>
        <taxon>Jannaschia</taxon>
    </lineage>
</organism>
<feature type="domain" description="CshA" evidence="4">
    <location>
        <begin position="551"/>
        <end position="622"/>
    </location>
</feature>
<accession>A0A1I3TLK3</accession>
<feature type="signal peptide" evidence="2">
    <location>
        <begin position="1"/>
        <end position="21"/>
    </location>
</feature>
<feature type="compositionally biased region" description="Polar residues" evidence="1">
    <location>
        <begin position="375"/>
        <end position="386"/>
    </location>
</feature>
<name>A0A1I3TLK3_9RHOB</name>
<dbReference type="STRING" id="390807.SAMN04488095_3487"/>